<reference evidence="2 3" key="1">
    <citation type="journal article" date="2012" name="Int. J. Syst. Evol. Microbiol.">
        <title>Vibrio caribbeanicus sp. nov., isolated from the marine sponge Scleritoderma cyanea.</title>
        <authorList>
            <person name="Hoffmann M."/>
            <person name="Monday S.R."/>
            <person name="Allard M.W."/>
            <person name="Strain E.A."/>
            <person name="Whittaker P."/>
            <person name="Naum M."/>
            <person name="McCarthy P.J."/>
            <person name="Lopez J.V."/>
            <person name="Fischer M."/>
            <person name="Brown E.W."/>
        </authorList>
    </citation>
    <scope>NUCLEOTIDE SEQUENCE [LARGE SCALE GENOMIC DNA]</scope>
    <source>
        <strain evidence="2 3">LMG 20546</strain>
    </source>
</reference>
<dbReference type="AlphaFoldDB" id="E8LW35"/>
<organism evidence="2 3">
    <name type="scientific">Vibrio brasiliensis LMG 20546</name>
    <dbReference type="NCBI Taxonomy" id="945543"/>
    <lineage>
        <taxon>Bacteria</taxon>
        <taxon>Pseudomonadati</taxon>
        <taxon>Pseudomonadota</taxon>
        <taxon>Gammaproteobacteria</taxon>
        <taxon>Vibrionales</taxon>
        <taxon>Vibrionaceae</taxon>
        <taxon>Vibrio</taxon>
        <taxon>Vibrio oreintalis group</taxon>
    </lineage>
</organism>
<evidence type="ECO:0000256" key="1">
    <source>
        <dbReference type="SAM" id="MobiDB-lite"/>
    </source>
</evidence>
<feature type="region of interest" description="Disordered" evidence="1">
    <location>
        <begin position="1"/>
        <end position="20"/>
    </location>
</feature>
<protein>
    <submittedName>
        <fullName evidence="2">Uncharacterized protein</fullName>
    </submittedName>
</protein>
<sequence length="74" mass="8274">MQVSDPIHLPCPDMAGMANPDPKKLERSCFLLQKLREKHGIKKRAKAQSKPMTYTCTKAGCIEPWGTISNGEPY</sequence>
<dbReference type="eggNOG" id="ENOG5031ZNW">
    <property type="taxonomic scope" value="Bacteria"/>
</dbReference>
<comment type="caution">
    <text evidence="2">The sequence shown here is derived from an EMBL/GenBank/DDBJ whole genome shotgun (WGS) entry which is preliminary data.</text>
</comment>
<dbReference type="EMBL" id="AEVS01000075">
    <property type="protein sequence ID" value="EGA65089.1"/>
    <property type="molecule type" value="Genomic_DNA"/>
</dbReference>
<keyword evidence="3" id="KW-1185">Reference proteome</keyword>
<name>E8LW35_9VIBR</name>
<dbReference type="Proteomes" id="UP000004371">
    <property type="component" value="Unassembled WGS sequence"/>
</dbReference>
<evidence type="ECO:0000313" key="2">
    <source>
        <dbReference type="EMBL" id="EGA65089.1"/>
    </source>
</evidence>
<gene>
    <name evidence="2" type="ORF">VIBR0546_09092</name>
</gene>
<accession>E8LW35</accession>
<dbReference type="STRING" id="945543.VIBR0546_09092"/>
<evidence type="ECO:0000313" key="3">
    <source>
        <dbReference type="Proteomes" id="UP000004371"/>
    </source>
</evidence>
<proteinExistence type="predicted"/>
<dbReference type="RefSeq" id="WP_006880058.1">
    <property type="nucleotide sequence ID" value="NZ_AEVS01000075.1"/>
</dbReference>
<dbReference type="OrthoDB" id="5829657at2"/>